<dbReference type="Proteomes" id="UP000019376">
    <property type="component" value="Unassembled WGS sequence"/>
</dbReference>
<evidence type="ECO:0000313" key="7">
    <source>
        <dbReference type="EMBL" id="EPS28470.1"/>
    </source>
</evidence>
<evidence type="ECO:0000256" key="2">
    <source>
        <dbReference type="ARBA" id="ARBA00022553"/>
    </source>
</evidence>
<dbReference type="InterPro" id="IPR036736">
    <property type="entry name" value="ACP-like_sf"/>
</dbReference>
<dbReference type="InterPro" id="IPR001242">
    <property type="entry name" value="Condensation_dom"/>
</dbReference>
<dbReference type="PROSITE" id="PS00012">
    <property type="entry name" value="PHOSPHOPANTETHEINE"/>
    <property type="match status" value="1"/>
</dbReference>
<dbReference type="FunFam" id="3.30.559.30:FF:000003">
    <property type="entry name" value="Nonribosomal peptide synthase SidD"/>
    <property type="match status" value="1"/>
</dbReference>
<dbReference type="SUPFAM" id="SSF52777">
    <property type="entry name" value="CoA-dependent acyltransferases"/>
    <property type="match status" value="4"/>
</dbReference>
<dbReference type="PANTHER" id="PTHR45527">
    <property type="entry name" value="NONRIBOSOMAL PEPTIDE SYNTHETASE"/>
    <property type="match status" value="1"/>
</dbReference>
<keyword evidence="3" id="KW-0436">Ligase</keyword>
<dbReference type="InterPro" id="IPR056896">
    <property type="entry name" value="SIDD_N"/>
</dbReference>
<dbReference type="Gene3D" id="3.30.559.30">
    <property type="entry name" value="Nonribosomal peptide synthetase, condensation domain"/>
    <property type="match status" value="2"/>
</dbReference>
<feature type="compositionally biased region" description="Polar residues" evidence="5">
    <location>
        <begin position="1"/>
        <end position="18"/>
    </location>
</feature>
<feature type="compositionally biased region" description="Basic and acidic residues" evidence="5">
    <location>
        <begin position="19"/>
        <end position="29"/>
    </location>
</feature>
<dbReference type="STRING" id="933388.S7ZCV8"/>
<dbReference type="GO" id="GO:0043041">
    <property type="term" value="P:amino acid activation for nonribosomal peptide biosynthetic process"/>
    <property type="evidence" value="ECO:0007669"/>
    <property type="project" value="TreeGrafter"/>
</dbReference>
<keyword evidence="8" id="KW-1185">Reference proteome</keyword>
<dbReference type="Pfam" id="PF00501">
    <property type="entry name" value="AMP-binding"/>
    <property type="match status" value="1"/>
</dbReference>
<dbReference type="Pfam" id="PF00550">
    <property type="entry name" value="PP-binding"/>
    <property type="match status" value="2"/>
</dbReference>
<evidence type="ECO:0000256" key="1">
    <source>
        <dbReference type="ARBA" id="ARBA00022450"/>
    </source>
</evidence>
<dbReference type="EMBL" id="KB644411">
    <property type="protein sequence ID" value="EPS28470.1"/>
    <property type="molecule type" value="Genomic_DNA"/>
</dbReference>
<dbReference type="InterPro" id="IPR023213">
    <property type="entry name" value="CAT-like_dom_sf"/>
</dbReference>
<sequence length="2092" mass="231539">MSNMQHGETPISSEQSIPSKHESEAREHQSQIPTRFAIAELVCHDGTSPTGLREEIVLCAWLICLLRTSEDGKASFEWAYESQIETSKLESDVMTLSSDKVLPVLKNEMDSALEEISRHVSRVKDMRRSTEIGCSSLVFGNRILSTCEDSRVVADNQIRVFCKDGHVNVCPRWASERVQPSAITQQIDALVCTIELCLKSPKPTLETLLGPTDHDLEMIWRWNHDLPPTYDFCMHDVISERSREFPSKEAIASWDGHLTYSEVENFSSHLACQLHAAGVALHDFIPVCFEKSRWTVVAVLAVMKAGGTLVLMDPTLPLARLQNMARQVNAKRMISSRAQEEIASLILPEGSRFIVDMDSFAQISESEVVPKIPPVPTLALMYVIFTSGSTGTPKGVKISHRTYTSSAIPRAAAVGYTQTSRVLDFASYAFDVSIDSMLLTLANGGCLCIPSDEDRLNDINHVIRKMRINYAGITPSMARILDADVIKSLDVLGLGGEAASATDVNSWGKDTRIVIGYGPCECTIGCTINSSAATGKDYISIGQGNGAAIWIVDPNNHEALLPVGAVGELLVEGPIVGQGYLDDPEKTAAAFIHDPSWLVAGHKQHAGRKGRLYKTGDLGMFDPDGYGGIVFVGRKDTQVKLRGQRVELGEIESQLNKKLPPEATVVAEVIAPKGAGNQSTLVAFVSFCSAKGQEHTDISSVELTPEQSEALSSANTEITRILPRYMIPTAYLPVNYVPTLISGKTDRKRLRLFGMSVDLRETGQEPGRTASRELSGLEKSLKQAWSQVLKVDAETILSDDNFFALGGDSLAAMRLVSICRGHGVDLSVTKIFDHPILAAMAENASLLQENVKIEVDAFSMIAQPVESACMAAAHACDVPRNAIEDIYPSTPTQESLFTFSLKSTEAYVAQRVACIPVHIEIDEWKKAWEAVVAASPILRSRLVQLQDPGLQQVVLKENIQWSHHEDLESYLEDDRMQKMHLGQSLARYAIVDDLRHSKRFMVWTVHHVLYDGWSEPLILEKVRSALGGSEVKTDGEMKNFVKFVHETNESDMREFWRQELNAAVGPQFPRLPYRDYLPKPKCTIERSISFNLDSRSPFTLATFIRAAWALVASQYMRSDDVVFGETLTGRDVPLPGVESIIGPLIATVPIRIRVARNSTVEAYLQAVQKSVLARAPFQHMGMQNIRKVSEDAQHACEAGTGLVIQPEPDYEGDDLGFSQGDVVHEALHFNPYPLMLACGIRKGGFRVCANFDCELVAVRQMERTLAQLEATCCELAKDLSRTIDQISCVHEDEMNEIWRRNQLAPLSLDRSARKLRAEISTKPGSSYPPPLVQWICNLRNPSLLAPIGCPGELWLEGDCLSGEILESPTWLQAGSSQFVGRQGKTQATGDIVQQQEDGTIVFLGRKDDVLVVNGQVVDLADLETHLSRCLPSFARAVVGVIEKPNPTLDEKPHLSLVVFVTEQRAERGLVSLLPECYEITKKSESPASMISVCASASTELVLAMKRLEKMFRDSLPAHMVPSSYIVLDTLPPKQHDINQIAAMIPDQIIERFQQGLQEVWNKSLSMACLSDSEQILRLEWANVLGMNEHQIEMDDNFFRLGGDSVLAMKLVSSLRNQGHTLTIADIFQYMRLSDAAKRLKLGNLKKAKTQPYRHFSLVDPVVADHILSDIRQSKLVISPDLVQDVYPVTDSQALDIRGTIETPRTSVQYNMLYFNNAIDCDRLHRACQELVMVHDILRTVFVEKDGRFFQVVLSEADASVITHQTDGELASFVNDLCEKDIGLQYPLGSMFFKFIHAVDGHGKECLILGLSHALYDGVSLPRLLQDLEALYCGRSISKYEPFSSYMTYKADSRHQAKSLGYWSTLLDGSSLSILDGISGQLGNKGVFKSKVVESFQPVRDITLANVLSAAWALLLARRLRKPDVTFGSVTSGRMIDLVNVEHVVGPCYQLTPIRVKFQPNWTAADLLHSVQKQSAESAAHDFLGFEQISRQCTSWTPDIKNFDSIVHHQDFDDFDSMNFAEGSCRVEVSNPHGDAPLPFKTVSFLRGENVHVGAVGSETDSELVSEILDDLASIFAEISRCPDDILLDAAIF</sequence>
<dbReference type="GO" id="GO:0044550">
    <property type="term" value="P:secondary metabolite biosynthetic process"/>
    <property type="evidence" value="ECO:0007669"/>
    <property type="project" value="TreeGrafter"/>
</dbReference>
<dbReference type="PhylomeDB" id="S7ZCV8"/>
<dbReference type="SMART" id="SM00823">
    <property type="entry name" value="PKS_PP"/>
    <property type="match status" value="2"/>
</dbReference>
<protein>
    <recommendedName>
        <fullName evidence="6">Carrier domain-containing protein</fullName>
    </recommendedName>
</protein>
<dbReference type="CDD" id="cd19542">
    <property type="entry name" value="CT_NRPS-like"/>
    <property type="match status" value="1"/>
</dbReference>
<dbReference type="GO" id="GO:0016874">
    <property type="term" value="F:ligase activity"/>
    <property type="evidence" value="ECO:0007669"/>
    <property type="project" value="UniProtKB-KW"/>
</dbReference>
<keyword evidence="2" id="KW-0597">Phosphoprotein</keyword>
<accession>S7ZCV8</accession>
<dbReference type="Gene3D" id="3.40.50.12780">
    <property type="entry name" value="N-terminal domain of ligase-like"/>
    <property type="match status" value="2"/>
</dbReference>
<dbReference type="Gene3D" id="1.10.1200.10">
    <property type="entry name" value="ACP-like"/>
    <property type="match status" value="2"/>
</dbReference>
<proteinExistence type="inferred from homology"/>
<dbReference type="InterPro" id="IPR010071">
    <property type="entry name" value="AA_adenyl_dom"/>
</dbReference>
<dbReference type="FunFam" id="3.30.300.30:FF:000015">
    <property type="entry name" value="Nonribosomal peptide synthase SidD"/>
    <property type="match status" value="1"/>
</dbReference>
<feature type="region of interest" description="Disordered" evidence="5">
    <location>
        <begin position="1"/>
        <end position="31"/>
    </location>
</feature>
<dbReference type="SMART" id="SM01294">
    <property type="entry name" value="PKS_PP_betabranch"/>
    <property type="match status" value="1"/>
</dbReference>
<feature type="domain" description="Carrier" evidence="6">
    <location>
        <begin position="772"/>
        <end position="848"/>
    </location>
</feature>
<dbReference type="InterPro" id="IPR042099">
    <property type="entry name" value="ANL_N_sf"/>
</dbReference>
<dbReference type="HOGENOM" id="CLU_000022_60_2_1"/>
<evidence type="ECO:0000256" key="3">
    <source>
        <dbReference type="ARBA" id="ARBA00022598"/>
    </source>
</evidence>
<dbReference type="FunFam" id="3.40.50.12780:FF:000014">
    <property type="entry name" value="Nonribosomal peptide synthetase 1"/>
    <property type="match status" value="1"/>
</dbReference>
<reference evidence="7 8" key="1">
    <citation type="journal article" date="2013" name="PLoS ONE">
        <title>Genomic and secretomic analyses reveal unique features of the lignocellulolytic enzyme system of Penicillium decumbens.</title>
        <authorList>
            <person name="Liu G."/>
            <person name="Zhang L."/>
            <person name="Wei X."/>
            <person name="Zou G."/>
            <person name="Qin Y."/>
            <person name="Ma L."/>
            <person name="Li J."/>
            <person name="Zheng H."/>
            <person name="Wang S."/>
            <person name="Wang C."/>
            <person name="Xun L."/>
            <person name="Zhao G.-P."/>
            <person name="Zhou Z."/>
            <person name="Qu Y."/>
        </authorList>
    </citation>
    <scope>NUCLEOTIDE SEQUENCE [LARGE SCALE GENOMIC DNA]</scope>
    <source>
        <strain evidence="8">114-2 / CGMCC 5302</strain>
    </source>
</reference>
<dbReference type="OrthoDB" id="416786at2759"/>
<name>S7ZCV8_PENO1</name>
<dbReference type="InterPro" id="IPR020845">
    <property type="entry name" value="AMP-binding_CS"/>
</dbReference>
<dbReference type="CDD" id="cd05918">
    <property type="entry name" value="A_NRPS_SidN3_like"/>
    <property type="match status" value="1"/>
</dbReference>
<evidence type="ECO:0000313" key="8">
    <source>
        <dbReference type="Proteomes" id="UP000019376"/>
    </source>
</evidence>
<gene>
    <name evidence="7" type="ORF">PDE_03416</name>
</gene>
<comment type="similarity">
    <text evidence="4">Belongs to the NRP synthetase family.</text>
</comment>
<evidence type="ECO:0000256" key="4">
    <source>
        <dbReference type="ARBA" id="ARBA00029454"/>
    </source>
</evidence>
<organism evidence="7 8">
    <name type="scientific">Penicillium oxalicum (strain 114-2 / CGMCC 5302)</name>
    <name type="common">Penicillium decumbens</name>
    <dbReference type="NCBI Taxonomy" id="933388"/>
    <lineage>
        <taxon>Eukaryota</taxon>
        <taxon>Fungi</taxon>
        <taxon>Dikarya</taxon>
        <taxon>Ascomycota</taxon>
        <taxon>Pezizomycotina</taxon>
        <taxon>Eurotiomycetes</taxon>
        <taxon>Eurotiomycetidae</taxon>
        <taxon>Eurotiales</taxon>
        <taxon>Aspergillaceae</taxon>
        <taxon>Penicillium</taxon>
    </lineage>
</organism>
<dbReference type="SUPFAM" id="SSF56801">
    <property type="entry name" value="Acetyl-CoA synthetase-like"/>
    <property type="match status" value="2"/>
</dbReference>
<dbReference type="CDD" id="cd19545">
    <property type="entry name" value="FUM14_C_NRPS-like"/>
    <property type="match status" value="1"/>
</dbReference>
<keyword evidence="1" id="KW-0596">Phosphopantetheine</keyword>
<dbReference type="GO" id="GO:0005737">
    <property type="term" value="C:cytoplasm"/>
    <property type="evidence" value="ECO:0007669"/>
    <property type="project" value="TreeGrafter"/>
</dbReference>
<dbReference type="GO" id="GO:0031177">
    <property type="term" value="F:phosphopantetheine binding"/>
    <property type="evidence" value="ECO:0007669"/>
    <property type="project" value="InterPro"/>
</dbReference>
<dbReference type="Pfam" id="PF00668">
    <property type="entry name" value="Condensation"/>
    <property type="match status" value="2"/>
</dbReference>
<dbReference type="PROSITE" id="PS00455">
    <property type="entry name" value="AMP_BINDING"/>
    <property type="match status" value="1"/>
</dbReference>
<dbReference type="InterPro" id="IPR020806">
    <property type="entry name" value="PKS_PP-bd"/>
</dbReference>
<dbReference type="PROSITE" id="PS50075">
    <property type="entry name" value="CARRIER"/>
    <property type="match status" value="2"/>
</dbReference>
<evidence type="ECO:0000259" key="6">
    <source>
        <dbReference type="PROSITE" id="PS50075"/>
    </source>
</evidence>
<dbReference type="InterPro" id="IPR000873">
    <property type="entry name" value="AMP-dep_synth/lig_dom"/>
</dbReference>
<dbReference type="Gene3D" id="3.30.559.10">
    <property type="entry name" value="Chloramphenicol acetyltransferase-like domain"/>
    <property type="match status" value="2"/>
</dbReference>
<evidence type="ECO:0000256" key="5">
    <source>
        <dbReference type="SAM" id="MobiDB-lite"/>
    </source>
</evidence>
<dbReference type="PANTHER" id="PTHR45527:SF3">
    <property type="entry name" value="SIDEROPHORE SYNTHETASE (EUROFUNG)"/>
    <property type="match status" value="1"/>
</dbReference>
<dbReference type="Gene3D" id="3.30.300.30">
    <property type="match status" value="2"/>
</dbReference>
<dbReference type="Pfam" id="PF24895">
    <property type="entry name" value="SIDD_N"/>
    <property type="match status" value="1"/>
</dbReference>
<feature type="domain" description="Carrier" evidence="6">
    <location>
        <begin position="1567"/>
        <end position="1643"/>
    </location>
</feature>
<dbReference type="InterPro" id="IPR006162">
    <property type="entry name" value="Ppantetheine_attach_site"/>
</dbReference>
<dbReference type="NCBIfam" id="TIGR01733">
    <property type="entry name" value="AA-adenyl-dom"/>
    <property type="match status" value="1"/>
</dbReference>
<dbReference type="eggNOG" id="KOG1178">
    <property type="taxonomic scope" value="Eukaryota"/>
</dbReference>
<dbReference type="FunFam" id="1.10.1200.10:FF:000005">
    <property type="entry name" value="Nonribosomal peptide synthetase 1"/>
    <property type="match status" value="2"/>
</dbReference>
<dbReference type="InterPro" id="IPR009081">
    <property type="entry name" value="PP-bd_ACP"/>
</dbReference>
<dbReference type="InterPro" id="IPR045851">
    <property type="entry name" value="AMP-bd_C_sf"/>
</dbReference>
<dbReference type="SUPFAM" id="SSF47336">
    <property type="entry name" value="ACP-like"/>
    <property type="match status" value="2"/>
</dbReference>